<sequence length="371" mass="43831">MKFDALSLQKFLMGECEPLETLVWLSEIFLPEIVSRLNTNDVRQRLGIYPGEKIPENERNLTDVRNRVSLIFEYELARIATRILEDNGTQNLFWCYVVANRFPDLEVRTTSGERGLRVEVKCLQSIAEEKSANFDTLKKDIHPKTDFVVVFLWEWKYDSQEIRWDRSPFVHKAFVFHASSLAYLRDWYWLNKPPQDLGDGLQGFDLRYAVNCKNGIYNQEEGNYGKLLRIWKKDFEYQPPKSTLLYHTVTDYLSFKKIVITEGFKNLAYLLLPKITGSNEIYPIHYNDNNDQYFIGWQSKNVCFILNSFFSMFSKKRKNDILVHIFTNGANKIYTFNDRYDSTEYDLDGSQMKKIKKHEKPKYLIQGLVEN</sequence>
<dbReference type="AlphaFoldDB" id="A0A1B7X4S1"/>
<reference evidence="1 2" key="1">
    <citation type="submission" date="2015-09" db="EMBL/GenBank/DDBJ databases">
        <title>Aphanizomenon flos-aquae WA102.</title>
        <authorList>
            <person name="Driscoll C."/>
        </authorList>
    </citation>
    <scope>NUCLEOTIDE SEQUENCE [LARGE SCALE GENOMIC DNA]</scope>
    <source>
        <strain evidence="1">WA102</strain>
    </source>
</reference>
<evidence type="ECO:0000313" key="1">
    <source>
        <dbReference type="EMBL" id="OBQ44358.1"/>
    </source>
</evidence>
<gene>
    <name evidence="1" type="ORF">AN484_07435</name>
</gene>
<accession>A0A1B7X4S1</accession>
<organism evidence="1 2">
    <name type="scientific">Aphanizomenon flos-aquae WA102</name>
    <dbReference type="NCBI Taxonomy" id="1710896"/>
    <lineage>
        <taxon>Bacteria</taxon>
        <taxon>Bacillati</taxon>
        <taxon>Cyanobacteriota</taxon>
        <taxon>Cyanophyceae</taxon>
        <taxon>Nostocales</taxon>
        <taxon>Aphanizomenonaceae</taxon>
        <taxon>Aphanizomenon</taxon>
    </lineage>
</organism>
<dbReference type="Proteomes" id="UP000092093">
    <property type="component" value="Unassembled WGS sequence"/>
</dbReference>
<protein>
    <submittedName>
        <fullName evidence="1">Uncharacterized protein</fullName>
    </submittedName>
</protein>
<comment type="caution">
    <text evidence="1">The sequence shown here is derived from an EMBL/GenBank/DDBJ whole genome shotgun (WGS) entry which is preliminary data.</text>
</comment>
<proteinExistence type="predicted"/>
<evidence type="ECO:0000313" key="2">
    <source>
        <dbReference type="Proteomes" id="UP000092093"/>
    </source>
</evidence>
<name>A0A1B7X4S1_APHFL</name>
<dbReference type="PATRIC" id="fig|1710896.3.peg.4737"/>
<dbReference type="EMBL" id="LJOW01000024">
    <property type="protein sequence ID" value="OBQ44358.1"/>
    <property type="molecule type" value="Genomic_DNA"/>
</dbReference>